<keyword evidence="9" id="KW-0963">Cytoplasm</keyword>
<dbReference type="GO" id="GO:0051989">
    <property type="term" value="F:coproporphyrinogen dehydrogenase activity"/>
    <property type="evidence" value="ECO:0007669"/>
    <property type="project" value="UniProtKB-EC"/>
</dbReference>
<evidence type="ECO:0000256" key="1">
    <source>
        <dbReference type="ARBA" id="ARBA00006100"/>
    </source>
</evidence>
<keyword evidence="9" id="KW-0004">4Fe-4S</keyword>
<dbReference type="NCBIfam" id="TIGR00539">
    <property type="entry name" value="hemN_rel"/>
    <property type="match status" value="1"/>
</dbReference>
<dbReference type="CDD" id="cd01335">
    <property type="entry name" value="Radical_SAM"/>
    <property type="match status" value="1"/>
</dbReference>
<dbReference type="SUPFAM" id="SSF102114">
    <property type="entry name" value="Radical SAM enzymes"/>
    <property type="match status" value="1"/>
</dbReference>
<dbReference type="SFLD" id="SFLDF00288">
    <property type="entry name" value="HemN-like__clustered_with_nucl"/>
    <property type="match status" value="1"/>
</dbReference>
<dbReference type="InterPro" id="IPR058240">
    <property type="entry name" value="rSAM_sf"/>
</dbReference>
<evidence type="ECO:0000256" key="7">
    <source>
        <dbReference type="ARBA" id="ARBA00023014"/>
    </source>
</evidence>
<dbReference type="SFLD" id="SFLDG01065">
    <property type="entry name" value="anaerobic_coproporphyrinogen-I"/>
    <property type="match status" value="1"/>
</dbReference>
<keyword evidence="12" id="KW-1185">Reference proteome</keyword>
<dbReference type="Pfam" id="PF06969">
    <property type="entry name" value="HemN_C"/>
    <property type="match status" value="1"/>
</dbReference>
<keyword evidence="6 9" id="KW-0408">Iron</keyword>
<gene>
    <name evidence="11" type="ORF">J2S05_000297</name>
</gene>
<dbReference type="RefSeq" id="WP_306979270.1">
    <property type="nucleotide sequence ID" value="NZ_JAUSUA010000001.1"/>
</dbReference>
<evidence type="ECO:0000256" key="8">
    <source>
        <dbReference type="ARBA" id="ARBA00023186"/>
    </source>
</evidence>
<comment type="function">
    <text evidence="9">Probably acts as a heme chaperone, transferring heme to an unknown acceptor. Binds one molecule of heme per monomer, possibly covalently. Binds 1 [4Fe-4S] cluster. The cluster is coordinated with 3 cysteines and an exchangeable S-adenosyl-L-methionine.</text>
</comment>
<organism evidence="11 12">
    <name type="scientific">Alkalicoccobacillus murimartini</name>
    <dbReference type="NCBI Taxonomy" id="171685"/>
    <lineage>
        <taxon>Bacteria</taxon>
        <taxon>Bacillati</taxon>
        <taxon>Bacillota</taxon>
        <taxon>Bacilli</taxon>
        <taxon>Bacillales</taxon>
        <taxon>Bacillaceae</taxon>
        <taxon>Alkalicoccobacillus</taxon>
    </lineage>
</organism>
<keyword evidence="5 9" id="KW-0479">Metal-binding</keyword>
<dbReference type="SFLD" id="SFLDF00562">
    <property type="entry name" value="HemN-like__clustered_with_heat"/>
    <property type="match status" value="1"/>
</dbReference>
<dbReference type="SMART" id="SM00729">
    <property type="entry name" value="Elp3"/>
    <property type="match status" value="1"/>
</dbReference>
<evidence type="ECO:0000256" key="4">
    <source>
        <dbReference type="ARBA" id="ARBA00022691"/>
    </source>
</evidence>
<dbReference type="InterPro" id="IPR004559">
    <property type="entry name" value="HemW-like"/>
</dbReference>
<accession>A0ABT9YCE5</accession>
<dbReference type="PROSITE" id="PS51918">
    <property type="entry name" value="RADICAL_SAM"/>
    <property type="match status" value="1"/>
</dbReference>
<dbReference type="PANTHER" id="PTHR13932:SF5">
    <property type="entry name" value="RADICAL S-ADENOSYL METHIONINE DOMAIN-CONTAINING PROTEIN 1, MITOCHONDRIAL"/>
    <property type="match status" value="1"/>
</dbReference>
<evidence type="ECO:0000313" key="11">
    <source>
        <dbReference type="EMBL" id="MDQ0205523.1"/>
    </source>
</evidence>
<dbReference type="InterPro" id="IPR006638">
    <property type="entry name" value="Elp3/MiaA/NifB-like_rSAM"/>
</dbReference>
<dbReference type="PANTHER" id="PTHR13932">
    <property type="entry name" value="COPROPORPHYRINIGEN III OXIDASE"/>
    <property type="match status" value="1"/>
</dbReference>
<evidence type="ECO:0000256" key="5">
    <source>
        <dbReference type="ARBA" id="ARBA00022723"/>
    </source>
</evidence>
<name>A0ABT9YCE5_9BACI</name>
<comment type="similarity">
    <text evidence="1">Belongs to the anaerobic coproporphyrinogen-III oxidase family. HemW subfamily.</text>
</comment>
<evidence type="ECO:0000313" key="12">
    <source>
        <dbReference type="Proteomes" id="UP001225034"/>
    </source>
</evidence>
<evidence type="ECO:0000256" key="2">
    <source>
        <dbReference type="ARBA" id="ARBA00017228"/>
    </source>
</evidence>
<protein>
    <recommendedName>
        <fullName evidence="2 9">Heme chaperone HemW</fullName>
    </recommendedName>
</protein>
<evidence type="ECO:0000256" key="9">
    <source>
        <dbReference type="RuleBase" id="RU364116"/>
    </source>
</evidence>
<keyword evidence="4 9" id="KW-0949">S-adenosyl-L-methionine</keyword>
<dbReference type="InterPro" id="IPR010723">
    <property type="entry name" value="HemN_C"/>
</dbReference>
<evidence type="ECO:0000259" key="10">
    <source>
        <dbReference type="PROSITE" id="PS51918"/>
    </source>
</evidence>
<keyword evidence="8 9" id="KW-0143">Chaperone</keyword>
<dbReference type="Proteomes" id="UP001225034">
    <property type="component" value="Unassembled WGS sequence"/>
</dbReference>
<keyword evidence="11" id="KW-0560">Oxidoreductase</keyword>
<comment type="caution">
    <text evidence="11">The sequence shown here is derived from an EMBL/GenBank/DDBJ whole genome shotgun (WGS) entry which is preliminary data.</text>
</comment>
<dbReference type="EMBL" id="JAUSUA010000001">
    <property type="protein sequence ID" value="MDQ0205523.1"/>
    <property type="molecule type" value="Genomic_DNA"/>
</dbReference>
<evidence type="ECO:0000256" key="6">
    <source>
        <dbReference type="ARBA" id="ARBA00023004"/>
    </source>
</evidence>
<dbReference type="SFLD" id="SFLDG01082">
    <property type="entry name" value="B12-binding_domain_containing"/>
    <property type="match status" value="1"/>
</dbReference>
<dbReference type="Gene3D" id="3.20.20.70">
    <property type="entry name" value="Aldolase class I"/>
    <property type="match status" value="1"/>
</dbReference>
<keyword evidence="3 9" id="KW-0349">Heme</keyword>
<feature type="domain" description="Radical SAM core" evidence="10">
    <location>
        <begin position="1"/>
        <end position="234"/>
    </location>
</feature>
<evidence type="ECO:0000256" key="3">
    <source>
        <dbReference type="ARBA" id="ARBA00022617"/>
    </source>
</evidence>
<dbReference type="InterPro" id="IPR013785">
    <property type="entry name" value="Aldolase_TIM"/>
</dbReference>
<comment type="subcellular location">
    <subcellularLocation>
        <location evidence="9">Cytoplasm</location>
    </subcellularLocation>
</comment>
<dbReference type="InterPro" id="IPR034505">
    <property type="entry name" value="Coproporphyrinogen-III_oxidase"/>
</dbReference>
<reference evidence="11 12" key="1">
    <citation type="submission" date="2023-07" db="EMBL/GenBank/DDBJ databases">
        <title>Genomic Encyclopedia of Type Strains, Phase IV (KMG-IV): sequencing the most valuable type-strain genomes for metagenomic binning, comparative biology and taxonomic classification.</title>
        <authorList>
            <person name="Goeker M."/>
        </authorList>
    </citation>
    <scope>NUCLEOTIDE SEQUENCE [LARGE SCALE GENOMIC DNA]</scope>
    <source>
        <strain evidence="11 12">DSM 19154</strain>
    </source>
</reference>
<keyword evidence="7 9" id="KW-0411">Iron-sulfur</keyword>
<proteinExistence type="inferred from homology"/>
<dbReference type="InterPro" id="IPR007197">
    <property type="entry name" value="rSAM"/>
</dbReference>
<sequence length="388" mass="44481">MNHEAIYVHIPFCEHICHYCDFNKVFLKNQPVQEYLDALLKEMKKEQAEHPATRIRTIYIGGGTPTALTPSQLAYLLKGMKEIFPLEEVEEWTVEVNPDSAEQEKLQVLFDAGVNRLSIGVQTFDPQLLEIIGRTHRADSVYEAVQTARQVGFENLSIDLMFSLPKQTPESFRDTLKQAFSLNVEHISAYSLKIEEKTVFYNRQRKGKLQLPPEEHEVQMYQDLRSMTNDAGYEQYEISNFAKDGLKSRHNIVYWDNASYFGFGAGASGYIEGVRYQNIGPVKQYIDAVEADKPPRLNTHHVTKVEQLEEAMFLGLRKREGLHPDDFLQRYGVRFEDIYNEQISEHLGKGLLEYHGGALRLTAEGLLLGNEVFESFLAVLEEDPTPVE</sequence>
<dbReference type="Pfam" id="PF04055">
    <property type="entry name" value="Radical_SAM"/>
    <property type="match status" value="1"/>
</dbReference>
<dbReference type="SFLD" id="SFLDS00029">
    <property type="entry name" value="Radical_SAM"/>
    <property type="match status" value="1"/>
</dbReference>